<dbReference type="SUPFAM" id="SSF56349">
    <property type="entry name" value="DNA breaking-rejoining enzymes"/>
    <property type="match status" value="1"/>
</dbReference>
<keyword evidence="5" id="KW-0229">DNA integration</keyword>
<dbReference type="EMBL" id="KT361654">
    <property type="protein sequence ID" value="ALA12684.1"/>
    <property type="molecule type" value="Genomic_DNA"/>
</dbReference>
<dbReference type="InterPro" id="IPR013762">
    <property type="entry name" value="Integrase-like_cat_sf"/>
</dbReference>
<dbReference type="CDD" id="cd01189">
    <property type="entry name" value="INT_ICEBs1_C_like"/>
    <property type="match status" value="1"/>
</dbReference>
<dbReference type="OrthoDB" id="3956at10239"/>
<dbReference type="PROSITE" id="PS51898">
    <property type="entry name" value="TYR_RECOMBINASE"/>
    <property type="match status" value="1"/>
</dbReference>
<evidence type="ECO:0000256" key="4">
    <source>
        <dbReference type="ARBA" id="ARBA00022801"/>
    </source>
</evidence>
<dbReference type="InterPro" id="IPR011010">
    <property type="entry name" value="DNA_brk_join_enz"/>
</dbReference>
<accession>A0A0K2CYP0</accession>
<protein>
    <recommendedName>
        <fullName evidence="2">Integrase</fullName>
    </recommendedName>
</protein>
<keyword evidence="8" id="KW-1160">Virus entry into host cell</keyword>
<keyword evidence="4" id="KW-0378">Hydrolase</keyword>
<evidence type="ECO:0000256" key="1">
    <source>
        <dbReference type="ARBA" id="ARBA00008857"/>
    </source>
</evidence>
<dbReference type="PANTHER" id="PTHR30349:SF41">
    <property type="entry name" value="INTEGRASE_RECOMBINASE PROTEIN MJ0367-RELATED"/>
    <property type="match status" value="1"/>
</dbReference>
<comment type="similarity">
    <text evidence="1">Belongs to the 'phage' integrase family.</text>
</comment>
<keyword evidence="7" id="KW-0233">DNA recombination</keyword>
<dbReference type="GO" id="GO:0075713">
    <property type="term" value="P:establishment of integrated proviral latency"/>
    <property type="evidence" value="ECO:0007669"/>
    <property type="project" value="UniProtKB-KW"/>
</dbReference>
<dbReference type="RefSeq" id="YP_009196137.1">
    <property type="nucleotide sequence ID" value="NC_028767.1"/>
</dbReference>
<proteinExistence type="inferred from homology"/>
<evidence type="ECO:0000313" key="13">
    <source>
        <dbReference type="Proteomes" id="UP000201675"/>
    </source>
</evidence>
<gene>
    <name evidence="12" type="ORF">VEGAS_38</name>
</gene>
<evidence type="ECO:0000256" key="2">
    <source>
        <dbReference type="ARBA" id="ARBA00016082"/>
    </source>
</evidence>
<dbReference type="GO" id="GO:0003677">
    <property type="term" value="F:DNA binding"/>
    <property type="evidence" value="ECO:0007669"/>
    <property type="project" value="UniProtKB-UniRule"/>
</dbReference>
<dbReference type="InterPro" id="IPR002104">
    <property type="entry name" value="Integrase_catalytic"/>
</dbReference>
<feature type="domain" description="Tyr recombinase" evidence="10">
    <location>
        <begin position="191"/>
        <end position="393"/>
    </location>
</feature>
<evidence type="ECO:0000259" key="10">
    <source>
        <dbReference type="PROSITE" id="PS51898"/>
    </source>
</evidence>
<dbReference type="Pfam" id="PF14659">
    <property type="entry name" value="Phage_int_SAM_3"/>
    <property type="match status" value="1"/>
</dbReference>
<feature type="domain" description="Core-binding (CB)" evidence="11">
    <location>
        <begin position="75"/>
        <end position="170"/>
    </location>
</feature>
<dbReference type="Gene3D" id="1.10.150.130">
    <property type="match status" value="1"/>
</dbReference>
<reference evidence="12 13" key="1">
    <citation type="journal article" date="2015" name="Genome Announc.">
        <title>Complete Genome Sequences of Nine Phages Capable of Infecting Paenibacillus larvae, the Causative Agent of American Foulbrood Disease in Honeybees.</title>
        <authorList>
            <person name="Tsourkas P.K."/>
            <person name="Yost D.G."/>
            <person name="Krohn A."/>
            <person name="LeBlanc L."/>
            <person name="Zhang A."/>
            <person name="Stamereilers C."/>
            <person name="Amy P.S."/>
        </authorList>
    </citation>
    <scope>NUCLEOTIDE SEQUENCE [LARGE SCALE GENOMIC DNA]</scope>
</reference>
<dbReference type="GO" id="GO:0006310">
    <property type="term" value="P:DNA recombination"/>
    <property type="evidence" value="ECO:0007669"/>
    <property type="project" value="UniProtKB-KW"/>
</dbReference>
<dbReference type="InterPro" id="IPR010998">
    <property type="entry name" value="Integrase_recombinase_N"/>
</dbReference>
<dbReference type="Proteomes" id="UP000201675">
    <property type="component" value="Segment"/>
</dbReference>
<dbReference type="InterPro" id="IPR004107">
    <property type="entry name" value="Integrase_SAM-like_N"/>
</dbReference>
<dbReference type="GO" id="GO:0044826">
    <property type="term" value="P:viral genome integration into host DNA"/>
    <property type="evidence" value="ECO:0007669"/>
    <property type="project" value="UniProtKB-KW"/>
</dbReference>
<dbReference type="InterPro" id="IPR044068">
    <property type="entry name" value="CB"/>
</dbReference>
<sequence>MAKGSIEKRGENTWRLTIDLGYNQDGSRNRLRRKVVVEDKALLKTKKKLREYLEDELHKFKIEVEAGEYIAPQKMTLRQFIENEWEPKYASNTENLSPLTYQTYMHFIENRIMPVFGHKNLEDIRTLHIVTFINDLSKPEARKDGKSGKLSPGTIQYIHRVLKNIFNRATEWQLIKTNPIVGVKKPKVEQTEFDFYDEDEAREAIAALSKEPRRWRLLILGSMVGGFRRGELLALEWSNVDFDNMTLSINKSISLTKDGRAVEKAPKSKSSKRIVDMPDWYMDELKVHEYEWKKEKLSVGDKWRGFDRQYVFHAGFGKPFHHTYPTEWWNGFTKRHNLKRVRFHDLRHSSATLLIEAGASMKAVQQRLGHSKHQTTADIYAHVTKKVSRDTAEKFNKFAPNNIRPQSVPKTQK</sequence>
<evidence type="ECO:0000313" key="12">
    <source>
        <dbReference type="EMBL" id="ALA12684.1"/>
    </source>
</evidence>
<evidence type="ECO:0000256" key="6">
    <source>
        <dbReference type="ARBA" id="ARBA00023125"/>
    </source>
</evidence>
<dbReference type="Pfam" id="PF00589">
    <property type="entry name" value="Phage_integrase"/>
    <property type="match status" value="1"/>
</dbReference>
<keyword evidence="6 9" id="KW-0238">DNA-binding</keyword>
<dbReference type="GO" id="GO:0016787">
    <property type="term" value="F:hydrolase activity"/>
    <property type="evidence" value="ECO:0007669"/>
    <property type="project" value="UniProtKB-KW"/>
</dbReference>
<keyword evidence="3" id="KW-0808">Transferase</keyword>
<evidence type="ECO:0000256" key="3">
    <source>
        <dbReference type="ARBA" id="ARBA00022679"/>
    </source>
</evidence>
<dbReference type="KEGG" id="vg:26623360"/>
<dbReference type="GO" id="GO:0015074">
    <property type="term" value="P:DNA integration"/>
    <property type="evidence" value="ECO:0007669"/>
    <property type="project" value="UniProtKB-KW"/>
</dbReference>
<evidence type="ECO:0000259" key="11">
    <source>
        <dbReference type="PROSITE" id="PS51900"/>
    </source>
</evidence>
<dbReference type="PANTHER" id="PTHR30349">
    <property type="entry name" value="PHAGE INTEGRASE-RELATED"/>
    <property type="match status" value="1"/>
</dbReference>
<dbReference type="Gene3D" id="1.10.443.10">
    <property type="entry name" value="Intergrase catalytic core"/>
    <property type="match status" value="1"/>
</dbReference>
<dbReference type="InterPro" id="IPR050090">
    <property type="entry name" value="Tyrosine_recombinase_XerCD"/>
</dbReference>
<dbReference type="GO" id="GO:0016740">
    <property type="term" value="F:transferase activity"/>
    <property type="evidence" value="ECO:0007669"/>
    <property type="project" value="UniProtKB-KW"/>
</dbReference>
<organism evidence="12 13">
    <name type="scientific">Paenibacillus phage Vegas</name>
    <dbReference type="NCBI Taxonomy" id="1636261"/>
    <lineage>
        <taxon>Viruses</taxon>
        <taxon>Duplodnaviria</taxon>
        <taxon>Heunggongvirae</taxon>
        <taxon>Uroviricota</taxon>
        <taxon>Caudoviricetes</taxon>
        <taxon>Gochnauervirinae</taxon>
        <taxon>Vegasvirus</taxon>
        <taxon>Vegasvirus vegas</taxon>
    </lineage>
</organism>
<name>A0A0K2CYP0_9CAUD</name>
<keyword evidence="13" id="KW-1185">Reference proteome</keyword>
<dbReference type="PROSITE" id="PS51900">
    <property type="entry name" value="CB"/>
    <property type="match status" value="1"/>
</dbReference>
<dbReference type="GeneID" id="26623360"/>
<evidence type="ECO:0000256" key="9">
    <source>
        <dbReference type="PROSITE-ProRule" id="PRU01248"/>
    </source>
</evidence>
<evidence type="ECO:0000256" key="5">
    <source>
        <dbReference type="ARBA" id="ARBA00022908"/>
    </source>
</evidence>
<evidence type="ECO:0000256" key="7">
    <source>
        <dbReference type="ARBA" id="ARBA00023172"/>
    </source>
</evidence>
<keyword evidence="8" id="KW-1179">Viral genome integration</keyword>
<evidence type="ECO:0000256" key="8">
    <source>
        <dbReference type="ARBA" id="ARBA00023195"/>
    </source>
</evidence>